<feature type="domain" description="MD-2-related lipid-recognition" evidence="5">
    <location>
        <begin position="20"/>
        <end position="150"/>
    </location>
</feature>
<dbReference type="PANTHER" id="PTHR11306">
    <property type="entry name" value="NIEMANN PICK TYPE C2 PROTEIN NPC2-RELATED"/>
    <property type="match status" value="1"/>
</dbReference>
<feature type="chain" id="PRO_5035747566" evidence="4">
    <location>
        <begin position="18"/>
        <end position="154"/>
    </location>
</feature>
<dbReference type="OrthoDB" id="6332846at2759"/>
<dbReference type="Proteomes" id="UP000691718">
    <property type="component" value="Unassembled WGS sequence"/>
</dbReference>
<comment type="similarity">
    <text evidence="2">Belongs to the NPC2 family.</text>
</comment>
<evidence type="ECO:0000256" key="2">
    <source>
        <dbReference type="ARBA" id="ARBA00006370"/>
    </source>
</evidence>
<feature type="signal peptide" evidence="4">
    <location>
        <begin position="1"/>
        <end position="17"/>
    </location>
</feature>
<gene>
    <name evidence="6" type="ORF">PAPOLLO_LOCUS4992</name>
</gene>
<comment type="caution">
    <text evidence="6">The sequence shown here is derived from an EMBL/GenBank/DDBJ whole genome shotgun (WGS) entry which is preliminary data.</text>
</comment>
<protein>
    <submittedName>
        <fullName evidence="6">(apollo) hypothetical protein</fullName>
    </submittedName>
</protein>
<dbReference type="InterPro" id="IPR003172">
    <property type="entry name" value="ML_dom"/>
</dbReference>
<evidence type="ECO:0000313" key="6">
    <source>
        <dbReference type="EMBL" id="CAG4953947.1"/>
    </source>
</evidence>
<proteinExistence type="inferred from homology"/>
<evidence type="ECO:0000256" key="1">
    <source>
        <dbReference type="ARBA" id="ARBA00004613"/>
    </source>
</evidence>
<evidence type="ECO:0000256" key="3">
    <source>
        <dbReference type="ARBA" id="ARBA00022525"/>
    </source>
</evidence>
<sequence length="154" mass="17123">MFLCSVVVLYALALASSTEVQQCPGRSEQSLKDKVQLIPCKKLPCRLKKGTDQHINILITPESDLEEITNEVKADVLGVQVPFVGVDGNSICDKLFTESGEKAECPLKAGNKYMYKDSFPILSFYPTIEVNVHWALKSRDGEIICFEVQAKIVK</sequence>
<dbReference type="GO" id="GO:0032934">
    <property type="term" value="F:sterol binding"/>
    <property type="evidence" value="ECO:0007669"/>
    <property type="project" value="InterPro"/>
</dbReference>
<dbReference type="SMART" id="SM00737">
    <property type="entry name" value="ML"/>
    <property type="match status" value="1"/>
</dbReference>
<evidence type="ECO:0000313" key="7">
    <source>
        <dbReference type="Proteomes" id="UP000691718"/>
    </source>
</evidence>
<organism evidence="6 7">
    <name type="scientific">Parnassius apollo</name>
    <name type="common">Apollo butterfly</name>
    <name type="synonym">Papilio apollo</name>
    <dbReference type="NCBI Taxonomy" id="110799"/>
    <lineage>
        <taxon>Eukaryota</taxon>
        <taxon>Metazoa</taxon>
        <taxon>Ecdysozoa</taxon>
        <taxon>Arthropoda</taxon>
        <taxon>Hexapoda</taxon>
        <taxon>Insecta</taxon>
        <taxon>Pterygota</taxon>
        <taxon>Neoptera</taxon>
        <taxon>Endopterygota</taxon>
        <taxon>Lepidoptera</taxon>
        <taxon>Glossata</taxon>
        <taxon>Ditrysia</taxon>
        <taxon>Papilionoidea</taxon>
        <taxon>Papilionidae</taxon>
        <taxon>Parnassiinae</taxon>
        <taxon>Parnassini</taxon>
        <taxon>Parnassius</taxon>
        <taxon>Parnassius</taxon>
    </lineage>
</organism>
<keyword evidence="3" id="KW-0964">Secreted</keyword>
<evidence type="ECO:0000256" key="4">
    <source>
        <dbReference type="SAM" id="SignalP"/>
    </source>
</evidence>
<keyword evidence="7" id="KW-1185">Reference proteome</keyword>
<reference evidence="6" key="1">
    <citation type="submission" date="2021-04" db="EMBL/GenBank/DDBJ databases">
        <authorList>
            <person name="Tunstrom K."/>
        </authorList>
    </citation>
    <scope>NUCLEOTIDE SEQUENCE</scope>
</reference>
<dbReference type="EMBL" id="CAJQZP010000288">
    <property type="protein sequence ID" value="CAG4953947.1"/>
    <property type="molecule type" value="Genomic_DNA"/>
</dbReference>
<dbReference type="InterPro" id="IPR039670">
    <property type="entry name" value="NPC2-like"/>
</dbReference>
<name>A0A8S3WEU6_PARAO</name>
<accession>A0A8S3WEU6</accession>
<keyword evidence="4" id="KW-0732">Signal</keyword>
<dbReference type="PANTHER" id="PTHR11306:SF68">
    <property type="entry name" value="NPC INTRACELLULAR CHOLESTEROL TRANSPORTER 2"/>
    <property type="match status" value="1"/>
</dbReference>
<dbReference type="GO" id="GO:0005576">
    <property type="term" value="C:extracellular region"/>
    <property type="evidence" value="ECO:0007669"/>
    <property type="project" value="UniProtKB-SubCell"/>
</dbReference>
<evidence type="ECO:0000259" key="5">
    <source>
        <dbReference type="SMART" id="SM00737"/>
    </source>
</evidence>
<dbReference type="FunFam" id="2.60.40.770:FF:000001">
    <property type="entry name" value="NPC intracellular cholesterol transporter 2"/>
    <property type="match status" value="1"/>
</dbReference>
<comment type="subcellular location">
    <subcellularLocation>
        <location evidence="1">Secreted</location>
    </subcellularLocation>
</comment>
<dbReference type="GO" id="GO:0015918">
    <property type="term" value="P:sterol transport"/>
    <property type="evidence" value="ECO:0007669"/>
    <property type="project" value="InterPro"/>
</dbReference>
<dbReference type="AlphaFoldDB" id="A0A8S3WEU6"/>
<dbReference type="Pfam" id="PF02221">
    <property type="entry name" value="E1_DerP2_DerF2"/>
    <property type="match status" value="1"/>
</dbReference>